<dbReference type="GO" id="GO:0004497">
    <property type="term" value="F:monooxygenase activity"/>
    <property type="evidence" value="ECO:0007669"/>
    <property type="project" value="UniProtKB-KW"/>
</dbReference>
<dbReference type="Proteomes" id="UP000504607">
    <property type="component" value="Unplaced"/>
</dbReference>
<dbReference type="PANTHER" id="PTHR24282:SF211">
    <property type="entry name" value="CYTOCHROME P450-RELATED"/>
    <property type="match status" value="1"/>
</dbReference>
<evidence type="ECO:0000256" key="5">
    <source>
        <dbReference type="ARBA" id="ARBA00022723"/>
    </source>
</evidence>
<name>A0A6I9QAZ4_ELAGV</name>
<keyword evidence="5 11" id="KW-0479">Metal-binding</keyword>
<keyword evidence="7" id="KW-0560">Oxidoreductase</keyword>
<evidence type="ECO:0000313" key="13">
    <source>
        <dbReference type="Proteomes" id="UP000504607"/>
    </source>
</evidence>
<dbReference type="InterPro" id="IPR002401">
    <property type="entry name" value="Cyt_P450_E_grp-I"/>
</dbReference>
<comment type="subcellular location">
    <subcellularLocation>
        <location evidence="1">Membrane</location>
    </subcellularLocation>
</comment>
<gene>
    <name evidence="14" type="primary">LOC105033219</name>
</gene>
<evidence type="ECO:0000256" key="4">
    <source>
        <dbReference type="ARBA" id="ARBA00022692"/>
    </source>
</evidence>
<evidence type="ECO:0000256" key="1">
    <source>
        <dbReference type="ARBA" id="ARBA00004370"/>
    </source>
</evidence>
<proteinExistence type="inferred from homology"/>
<keyword evidence="9" id="KW-0503">Monooxygenase</keyword>
<dbReference type="GO" id="GO:0020037">
    <property type="term" value="F:heme binding"/>
    <property type="evidence" value="ECO:0007669"/>
    <property type="project" value="InterPro"/>
</dbReference>
<feature type="transmembrane region" description="Helical" evidence="12">
    <location>
        <begin position="12"/>
        <end position="32"/>
    </location>
</feature>
<comment type="cofactor">
    <cofactor evidence="11">
        <name>heme</name>
        <dbReference type="ChEBI" id="CHEBI:30413"/>
    </cofactor>
</comment>
<evidence type="ECO:0000256" key="8">
    <source>
        <dbReference type="ARBA" id="ARBA00023004"/>
    </source>
</evidence>
<dbReference type="Gene3D" id="1.10.630.10">
    <property type="entry name" value="Cytochrome P450"/>
    <property type="match status" value="1"/>
</dbReference>
<keyword evidence="8 11" id="KW-0408">Iron</keyword>
<reference evidence="14" key="1">
    <citation type="submission" date="2025-08" db="UniProtKB">
        <authorList>
            <consortium name="RefSeq"/>
        </authorList>
    </citation>
    <scope>IDENTIFICATION</scope>
</reference>
<evidence type="ECO:0000256" key="11">
    <source>
        <dbReference type="PIRSR" id="PIRSR602401-1"/>
    </source>
</evidence>
<evidence type="ECO:0000256" key="7">
    <source>
        <dbReference type="ARBA" id="ARBA00023002"/>
    </source>
</evidence>
<evidence type="ECO:0000256" key="9">
    <source>
        <dbReference type="ARBA" id="ARBA00023033"/>
    </source>
</evidence>
<sequence>MKVAMQMGSLIYCGLALLLFYMMEKLLVLVWWKPTEIQKHFRKQGIYGPLYRPVLGSLAELGKIYGQAPSAPPPQPPFQSHPCHSFLRYVFPHLPIWRENYGSVYLYWYGRSPRLSITDPELIKEMTMNPRRYTQSIQHPVVHLLLGKSIIAVGGETWATQRRLLNPFFLMETLKGLSGVVLSAIEERIERWNDLMESNKLEIEVHKEFESLAQCIIAKVIFGNDAEESLPIIQLQSQQAALSSQAVRTFYIPGSRFLPTSFNRRSKWLRQDAERRFNELIDRREWREGQKEEDWLSLMLSLKTMSRQQIIDECCTIAIAGSESTNLLLAWACVLLGVHTEWQDRAREEVHHVLKGSRPTTEILSQLKTLNMIINETLRLYPPVPFVMKKTEEETKIGNLIIPAGVDVEVPLIAVHHDRNQWGDDVYRFNPGRFAEGISKASKHPMAFMPFMQGPRICLGMNFAMIEAKIVLTMILQKFTLAISPRYKHEPVCGLTMKPGKGAHVMFHKV</sequence>
<evidence type="ECO:0000256" key="3">
    <source>
        <dbReference type="ARBA" id="ARBA00022617"/>
    </source>
</evidence>
<keyword evidence="3 11" id="KW-0349">Heme</keyword>
<dbReference type="PANTHER" id="PTHR24282">
    <property type="entry name" value="CYTOCHROME P450 FAMILY MEMBER"/>
    <property type="match status" value="1"/>
</dbReference>
<dbReference type="RefSeq" id="XP_010906225.3">
    <property type="nucleotide sequence ID" value="XM_010907923.3"/>
</dbReference>
<evidence type="ECO:0000256" key="12">
    <source>
        <dbReference type="SAM" id="Phobius"/>
    </source>
</evidence>
<dbReference type="InterPro" id="IPR050665">
    <property type="entry name" value="Cytochrome_P450_Monooxygen"/>
</dbReference>
<dbReference type="SUPFAM" id="SSF48264">
    <property type="entry name" value="Cytochrome P450"/>
    <property type="match status" value="1"/>
</dbReference>
<keyword evidence="4 12" id="KW-0812">Transmembrane</keyword>
<dbReference type="GO" id="GO:0006629">
    <property type="term" value="P:lipid metabolic process"/>
    <property type="evidence" value="ECO:0007669"/>
    <property type="project" value="UniProtKB-ARBA"/>
</dbReference>
<evidence type="ECO:0000256" key="2">
    <source>
        <dbReference type="ARBA" id="ARBA00010617"/>
    </source>
</evidence>
<dbReference type="AlphaFoldDB" id="A0A6I9QAZ4"/>
<evidence type="ECO:0000256" key="6">
    <source>
        <dbReference type="ARBA" id="ARBA00022989"/>
    </source>
</evidence>
<comment type="similarity">
    <text evidence="2">Belongs to the cytochrome P450 family.</text>
</comment>
<dbReference type="GO" id="GO:0005506">
    <property type="term" value="F:iron ion binding"/>
    <property type="evidence" value="ECO:0007669"/>
    <property type="project" value="InterPro"/>
</dbReference>
<dbReference type="GO" id="GO:0016020">
    <property type="term" value="C:membrane"/>
    <property type="evidence" value="ECO:0007669"/>
    <property type="project" value="UniProtKB-SubCell"/>
</dbReference>
<feature type="binding site" description="axial binding residue" evidence="11">
    <location>
        <position position="458"/>
    </location>
    <ligand>
        <name>heme</name>
        <dbReference type="ChEBI" id="CHEBI:30413"/>
    </ligand>
    <ligandPart>
        <name>Fe</name>
        <dbReference type="ChEBI" id="CHEBI:18248"/>
    </ligandPart>
</feature>
<keyword evidence="13" id="KW-1185">Reference proteome</keyword>
<evidence type="ECO:0000313" key="14">
    <source>
        <dbReference type="RefSeq" id="XP_010906225.3"/>
    </source>
</evidence>
<dbReference type="InParanoid" id="A0A6I9QAZ4"/>
<dbReference type="GO" id="GO:0016705">
    <property type="term" value="F:oxidoreductase activity, acting on paired donors, with incorporation or reduction of molecular oxygen"/>
    <property type="evidence" value="ECO:0007669"/>
    <property type="project" value="InterPro"/>
</dbReference>
<keyword evidence="6 12" id="KW-1133">Transmembrane helix</keyword>
<dbReference type="PRINTS" id="PR00463">
    <property type="entry name" value="EP450I"/>
</dbReference>
<dbReference type="PRINTS" id="PR00385">
    <property type="entry name" value="P450"/>
</dbReference>
<dbReference type="Pfam" id="PF00067">
    <property type="entry name" value="p450"/>
    <property type="match status" value="1"/>
</dbReference>
<protein>
    <submittedName>
        <fullName evidence="14">Cytochrome P450 734A1</fullName>
    </submittedName>
</protein>
<accession>A0A6I9QAZ4</accession>
<evidence type="ECO:0000256" key="10">
    <source>
        <dbReference type="ARBA" id="ARBA00023136"/>
    </source>
</evidence>
<dbReference type="KEGG" id="egu:105033219"/>
<keyword evidence="10 12" id="KW-0472">Membrane</keyword>
<dbReference type="InterPro" id="IPR001128">
    <property type="entry name" value="Cyt_P450"/>
</dbReference>
<organism evidence="13 14">
    <name type="scientific">Elaeis guineensis var. tenera</name>
    <name type="common">Oil palm</name>
    <dbReference type="NCBI Taxonomy" id="51953"/>
    <lineage>
        <taxon>Eukaryota</taxon>
        <taxon>Viridiplantae</taxon>
        <taxon>Streptophyta</taxon>
        <taxon>Embryophyta</taxon>
        <taxon>Tracheophyta</taxon>
        <taxon>Spermatophyta</taxon>
        <taxon>Magnoliopsida</taxon>
        <taxon>Liliopsida</taxon>
        <taxon>Arecaceae</taxon>
        <taxon>Arecoideae</taxon>
        <taxon>Cocoseae</taxon>
        <taxon>Elaeidinae</taxon>
        <taxon>Elaeis</taxon>
    </lineage>
</organism>
<dbReference type="OrthoDB" id="1470350at2759"/>
<dbReference type="InterPro" id="IPR036396">
    <property type="entry name" value="Cyt_P450_sf"/>
</dbReference>
<dbReference type="GeneID" id="105033219"/>